<keyword evidence="1" id="KW-0808">Transferase</keyword>
<dbReference type="OrthoDB" id="1733332at2759"/>
<evidence type="ECO:0000313" key="4">
    <source>
        <dbReference type="EMBL" id="VDN22676.1"/>
    </source>
</evidence>
<protein>
    <recommendedName>
        <fullName evidence="3">Mannose-1-phosphate guanyltransferase C-terminal domain-containing protein</fullName>
    </recommendedName>
</protein>
<organism evidence="4 5">
    <name type="scientific">Gongylonema pulchrum</name>
    <dbReference type="NCBI Taxonomy" id="637853"/>
    <lineage>
        <taxon>Eukaryota</taxon>
        <taxon>Metazoa</taxon>
        <taxon>Ecdysozoa</taxon>
        <taxon>Nematoda</taxon>
        <taxon>Chromadorea</taxon>
        <taxon>Rhabditida</taxon>
        <taxon>Spirurina</taxon>
        <taxon>Spiruromorpha</taxon>
        <taxon>Spiruroidea</taxon>
        <taxon>Gongylonematidae</taxon>
        <taxon>Gongylonema</taxon>
    </lineage>
</organism>
<evidence type="ECO:0000259" key="3">
    <source>
        <dbReference type="Pfam" id="PF25087"/>
    </source>
</evidence>
<dbReference type="SUPFAM" id="SSF53448">
    <property type="entry name" value="Nucleotide-diphospho-sugar transferases"/>
    <property type="match status" value="1"/>
</dbReference>
<dbReference type="EMBL" id="UYRT01080400">
    <property type="protein sequence ID" value="VDN22676.1"/>
    <property type="molecule type" value="Genomic_DNA"/>
</dbReference>
<feature type="domain" description="Mannose-1-phosphate guanyltransferase C-terminal" evidence="3">
    <location>
        <begin position="103"/>
        <end position="212"/>
    </location>
</feature>
<dbReference type="SUPFAM" id="SSF51161">
    <property type="entry name" value="Trimeric LpxA-like enzymes"/>
    <property type="match status" value="1"/>
</dbReference>
<dbReference type="InterPro" id="IPR018357">
    <property type="entry name" value="Hexapep_transf_CS"/>
</dbReference>
<reference evidence="4 5" key="1">
    <citation type="submission" date="2018-11" db="EMBL/GenBank/DDBJ databases">
        <authorList>
            <consortium name="Pathogen Informatics"/>
        </authorList>
    </citation>
    <scope>NUCLEOTIDE SEQUENCE [LARGE SCALE GENOMIC DNA]</scope>
</reference>
<dbReference type="InterPro" id="IPR011004">
    <property type="entry name" value="Trimer_LpxA-like_sf"/>
</dbReference>
<dbReference type="InterPro" id="IPR029044">
    <property type="entry name" value="Nucleotide-diphossugar_trans"/>
</dbReference>
<keyword evidence="2" id="KW-0812">Transmembrane</keyword>
<dbReference type="Gene3D" id="2.160.10.10">
    <property type="entry name" value="Hexapeptide repeat proteins"/>
    <property type="match status" value="1"/>
</dbReference>
<evidence type="ECO:0000256" key="1">
    <source>
        <dbReference type="ARBA" id="ARBA00022679"/>
    </source>
</evidence>
<dbReference type="PROSITE" id="PS00101">
    <property type="entry name" value="HEXAPEP_TRANSFERASES"/>
    <property type="match status" value="1"/>
</dbReference>
<dbReference type="GO" id="GO:0016740">
    <property type="term" value="F:transferase activity"/>
    <property type="evidence" value="ECO:0007669"/>
    <property type="project" value="UniProtKB-KW"/>
</dbReference>
<name>A0A3P7PX52_9BILA</name>
<dbReference type="Proteomes" id="UP000271098">
    <property type="component" value="Unassembled WGS sequence"/>
</dbReference>
<gene>
    <name evidence="4" type="ORF">GPUH_LOCUS13625</name>
</gene>
<accession>A0A3P7PX52</accession>
<dbReference type="PANTHER" id="PTHR22572">
    <property type="entry name" value="SUGAR-1-PHOSPHATE GUANYL TRANSFERASE"/>
    <property type="match status" value="1"/>
</dbReference>
<keyword evidence="2" id="KW-0472">Membrane</keyword>
<dbReference type="InterPro" id="IPR050486">
    <property type="entry name" value="Mannose-1P_guanyltransferase"/>
</dbReference>
<proteinExistence type="predicted"/>
<dbReference type="Pfam" id="PF25087">
    <property type="entry name" value="GMPPB_C"/>
    <property type="match status" value="1"/>
</dbReference>
<feature type="transmembrane region" description="Helical" evidence="2">
    <location>
        <begin position="60"/>
        <end position="86"/>
    </location>
</feature>
<keyword evidence="5" id="KW-1185">Reference proteome</keyword>
<dbReference type="InterPro" id="IPR056729">
    <property type="entry name" value="GMPPB_C"/>
</dbReference>
<evidence type="ECO:0000256" key="2">
    <source>
        <dbReference type="SAM" id="Phobius"/>
    </source>
</evidence>
<evidence type="ECO:0000313" key="5">
    <source>
        <dbReference type="Proteomes" id="UP000271098"/>
    </source>
</evidence>
<keyword evidence="2" id="KW-1133">Transmembrane helix</keyword>
<sequence>MYLLSPSVLNRISVRPTSIEKEIFPEMAKAGELYAFVLPGFWMDVGQPKDFLTGLNFYKIFLLGQISIHWGGLRIVTFIIGMRLYLKHLRNKFPWMLAQGDYIQGNVIVDESAVIGRDCRIGPNVVIGPRVRVENGVCLRQCTVLSDSVLSSHSWVNSSIVGRKCSIGKWVRIENTCVIGDDVVVNDELYLNGARVLPHKAITTNVPEPDIIM</sequence>
<dbReference type="Gene3D" id="3.90.550.10">
    <property type="entry name" value="Spore Coat Polysaccharide Biosynthesis Protein SpsA, Chain A"/>
    <property type="match status" value="1"/>
</dbReference>
<dbReference type="AlphaFoldDB" id="A0A3P7PX52"/>